<dbReference type="AlphaFoldDB" id="E8V0G0"/>
<dbReference type="SUPFAM" id="SSF74653">
    <property type="entry name" value="TolA/TonB C-terminal domain"/>
    <property type="match status" value="1"/>
</dbReference>
<proteinExistence type="predicted"/>
<dbReference type="Pfam" id="PF03544">
    <property type="entry name" value="TonB_C"/>
    <property type="match status" value="1"/>
</dbReference>
<feature type="domain" description="TonB C-terminal" evidence="2">
    <location>
        <begin position="227"/>
        <end position="290"/>
    </location>
</feature>
<name>E8V0G0_TERSS</name>
<dbReference type="Proteomes" id="UP000006844">
    <property type="component" value="Chromosome"/>
</dbReference>
<keyword evidence="4" id="KW-1185">Reference proteome</keyword>
<dbReference type="eggNOG" id="COG0810">
    <property type="taxonomic scope" value="Bacteria"/>
</dbReference>
<evidence type="ECO:0000313" key="3">
    <source>
        <dbReference type="EMBL" id="ADV84443.1"/>
    </source>
</evidence>
<dbReference type="EMBL" id="CP002467">
    <property type="protein sequence ID" value="ADV84443.1"/>
    <property type="molecule type" value="Genomic_DNA"/>
</dbReference>
<sequence length="291" mass="31564">MLYKRFFILSVLAVALSKTVANAQVAKTDWNARLVGRPLYLRGFWHSDQLRFDPSGKLITPSEPGPVTLSGVDVKSAKVKNGLLVLQANRVALVRRADREPGLERLPISSTTHIEFALRNKFIAPEEMKIVIEPDTSGDFEAALRKIFADGWEDLKASVPLYWKCYATSYFTNTIAPDAEEAVKQCVTTPKSGVGIEGTRNHAEGIQAPVLIASPPLPGHPGARGFRVRGDALIHLRVTAEGMPVGLQVVQAVGAGADEMALQTASAYRFQPAMLNGVAVPVDLNVNVSFH</sequence>
<gene>
    <name evidence="3" type="ordered locus">AciPR4_3691</name>
</gene>
<organism evidence="3 4">
    <name type="scientific">Terriglobus saanensis (strain ATCC BAA-1853 / DSM 23119 / SP1PR4)</name>
    <dbReference type="NCBI Taxonomy" id="401053"/>
    <lineage>
        <taxon>Bacteria</taxon>
        <taxon>Pseudomonadati</taxon>
        <taxon>Acidobacteriota</taxon>
        <taxon>Terriglobia</taxon>
        <taxon>Terriglobales</taxon>
        <taxon>Acidobacteriaceae</taxon>
        <taxon>Terriglobus</taxon>
    </lineage>
</organism>
<dbReference type="KEGG" id="tsa:AciPR4_3691"/>
<evidence type="ECO:0000256" key="1">
    <source>
        <dbReference type="SAM" id="SignalP"/>
    </source>
</evidence>
<evidence type="ECO:0000259" key="2">
    <source>
        <dbReference type="Pfam" id="PF03544"/>
    </source>
</evidence>
<dbReference type="OrthoDB" id="118545at2"/>
<dbReference type="GO" id="GO:0055085">
    <property type="term" value="P:transmembrane transport"/>
    <property type="evidence" value="ECO:0007669"/>
    <property type="project" value="InterPro"/>
</dbReference>
<keyword evidence="1" id="KW-0732">Signal</keyword>
<feature type="chain" id="PRO_5003232915" evidence="1">
    <location>
        <begin position="24"/>
        <end position="291"/>
    </location>
</feature>
<accession>E8V0G0</accession>
<reference evidence="3 4" key="1">
    <citation type="journal article" date="2012" name="Stand. Genomic Sci.">
        <title>Complete genome sequence of Terriglobus saanensis type strain SP1PR4(T), an Acidobacteria from tundra soil.</title>
        <authorList>
            <person name="Rawat S.R."/>
            <person name="Mannisto M.K."/>
            <person name="Starovoytov V."/>
            <person name="Goodwin L."/>
            <person name="Nolan M."/>
            <person name="Hauser L."/>
            <person name="Land M."/>
            <person name="Davenport K.W."/>
            <person name="Woyke T."/>
            <person name="Haggblom M.M."/>
        </authorList>
    </citation>
    <scope>NUCLEOTIDE SEQUENCE</scope>
    <source>
        <strain evidence="4">ATCC BAA-1853 / DSM 23119 / SP1PR4</strain>
    </source>
</reference>
<dbReference type="STRING" id="401053.AciPR4_3691"/>
<evidence type="ECO:0000313" key="4">
    <source>
        <dbReference type="Proteomes" id="UP000006844"/>
    </source>
</evidence>
<dbReference type="HOGENOM" id="CLU_956246_0_0_0"/>
<dbReference type="Gene3D" id="3.30.1150.10">
    <property type="match status" value="1"/>
</dbReference>
<dbReference type="InterPro" id="IPR037682">
    <property type="entry name" value="TonB_C"/>
</dbReference>
<protein>
    <submittedName>
        <fullName evidence="3">TonB family protein</fullName>
    </submittedName>
</protein>
<feature type="signal peptide" evidence="1">
    <location>
        <begin position="1"/>
        <end position="23"/>
    </location>
</feature>